<gene>
    <name evidence="15" type="ORF">VIBNI_B1387</name>
</gene>
<evidence type="ECO:0000256" key="1">
    <source>
        <dbReference type="ARBA" id="ARBA00004533"/>
    </source>
</evidence>
<evidence type="ECO:0000313" key="16">
    <source>
        <dbReference type="Proteomes" id="UP000016895"/>
    </source>
</evidence>
<dbReference type="SUPFAM" id="SSF58104">
    <property type="entry name" value="Methyl-accepting chemotaxis protein (MCP) signaling domain"/>
    <property type="match status" value="1"/>
</dbReference>
<evidence type="ECO:0000256" key="7">
    <source>
        <dbReference type="ARBA" id="ARBA00023136"/>
    </source>
</evidence>
<dbReference type="InterPro" id="IPR029151">
    <property type="entry name" value="Sensor-like_sf"/>
</dbReference>
<evidence type="ECO:0000259" key="14">
    <source>
        <dbReference type="PROSITE" id="PS50885"/>
    </source>
</evidence>
<evidence type="ECO:0000256" key="12">
    <source>
        <dbReference type="SAM" id="Phobius"/>
    </source>
</evidence>
<evidence type="ECO:0000256" key="9">
    <source>
        <dbReference type="ARBA" id="ARBA00029447"/>
    </source>
</evidence>
<dbReference type="SUPFAM" id="SSF103190">
    <property type="entry name" value="Sensory domain-like"/>
    <property type="match status" value="1"/>
</dbReference>
<sequence>MRIIMRLGFKTRINISVVLLVAVSLSVLATISIINLKKEMTTGLQSITQQKLNSHVKEIEVDMESKIRTIHQGALHFTNELSDQENIDRVLLLTETSKISAVMIAYKDGRNYMSDDGGIKEETDRYLTRPWFTETAQKGRTITSDIYQDIVTKKQVISISAPVYQNGELIAVLIGDVRLDHIVEQVGSMRFAGGAATLSDRNHKFFASDDPTDIGKTPSQVSPSFQVIENGFRSGQSGLVHFPYLGIDFDGYFQRIRIDSENYWTLMVFVDRNTALTEVNSAIKESILVGFLLLAVSTVIIFVVISQLFRPLDKLKAAVLDLSNGNGDLTARLKVEQNDDLGQISEGFNKFVSNLQRMIGDIADSSVQISKDIRTLTSSASQNEQMLLSHSSETEQVVTSITEMSESARSVAESVQQSSQVTEATSVEAHNSKGIVNNAVETVRSLVDEVEEMAERIQVMNTDANQISAVLSVIGDISEQTNLLALNAAIEAARAGEQGRGFAVVADEVRALAARTQNSTTEISDMLTRLLDGTEKVVNAMENTKSRCQITAEKTSEVSGSLDVVSNSVNQIDDISSQIATATEEQSAVSEEISRNMLAIRDIVESLVNSGRDTVNVTQSLSNSNSQLEKLVAQFKVQ</sequence>
<evidence type="ECO:0000256" key="11">
    <source>
        <dbReference type="SAM" id="Coils"/>
    </source>
</evidence>
<accession>U4KIR5</accession>
<evidence type="ECO:0000256" key="10">
    <source>
        <dbReference type="PROSITE-ProRule" id="PRU00284"/>
    </source>
</evidence>
<dbReference type="KEGG" id="vni:VIBNI_B1387"/>
<dbReference type="PROSITE" id="PS50885">
    <property type="entry name" value="HAMP"/>
    <property type="match status" value="1"/>
</dbReference>
<dbReference type="GO" id="GO:0005886">
    <property type="term" value="C:plasma membrane"/>
    <property type="evidence" value="ECO:0007669"/>
    <property type="project" value="UniProtKB-SubCell"/>
</dbReference>
<evidence type="ECO:0000256" key="3">
    <source>
        <dbReference type="ARBA" id="ARBA00022475"/>
    </source>
</evidence>
<evidence type="ECO:0000313" key="15">
    <source>
        <dbReference type="EMBL" id="CCO61140.1"/>
    </source>
</evidence>
<evidence type="ECO:0000256" key="2">
    <source>
        <dbReference type="ARBA" id="ARBA00004651"/>
    </source>
</evidence>
<reference evidence="15 16" key="1">
    <citation type="journal article" date="2013" name="ISME J.">
        <title>Comparative genomics of pathogenic lineages of Vibrio nigripulchritudo identifies virulence-associated traits.</title>
        <authorList>
            <person name="Goudenege D."/>
            <person name="Labreuche Y."/>
            <person name="Krin E."/>
            <person name="Ansquer D."/>
            <person name="Mangenot S."/>
            <person name="Calteau A."/>
            <person name="Medigue C."/>
            <person name="Mazel D."/>
            <person name="Polz M.F."/>
            <person name="Le Roux F."/>
        </authorList>
    </citation>
    <scope>NUCLEOTIDE SEQUENCE [LARGE SCALE GENOMIC DNA]</scope>
    <source>
        <strain evidence="16">SnF1</strain>
    </source>
</reference>
<keyword evidence="7 12" id="KW-0472">Membrane</keyword>
<dbReference type="GO" id="GO:0007165">
    <property type="term" value="P:signal transduction"/>
    <property type="evidence" value="ECO:0007669"/>
    <property type="project" value="UniProtKB-KW"/>
</dbReference>
<evidence type="ECO:0000256" key="5">
    <source>
        <dbReference type="ARBA" id="ARBA00022692"/>
    </source>
</evidence>
<dbReference type="PANTHER" id="PTHR32089:SF55">
    <property type="entry name" value="METHYL ACCEPTING SENSORY TRANSDUCER WITH CACHE_2 SMALL MOLECULE BINDING DOMAIN"/>
    <property type="match status" value="1"/>
</dbReference>
<dbReference type="Proteomes" id="UP000016895">
    <property type="component" value="Chromosome 2"/>
</dbReference>
<dbReference type="PANTHER" id="PTHR32089">
    <property type="entry name" value="METHYL-ACCEPTING CHEMOTAXIS PROTEIN MCPB"/>
    <property type="match status" value="1"/>
</dbReference>
<dbReference type="CDD" id="cd12913">
    <property type="entry name" value="PDC1_MCP_like"/>
    <property type="match status" value="1"/>
</dbReference>
<dbReference type="Pfam" id="PF02743">
    <property type="entry name" value="dCache_1"/>
    <property type="match status" value="1"/>
</dbReference>
<keyword evidence="11" id="KW-0175">Coiled coil</keyword>
<feature type="domain" description="Methyl-accepting transducer" evidence="13">
    <location>
        <begin position="365"/>
        <end position="601"/>
    </location>
</feature>
<feature type="domain" description="HAMP" evidence="14">
    <location>
        <begin position="306"/>
        <end position="360"/>
    </location>
</feature>
<comment type="subcellular location">
    <subcellularLocation>
        <location evidence="1">Cell inner membrane</location>
    </subcellularLocation>
    <subcellularLocation>
        <location evidence="2">Cell membrane</location>
        <topology evidence="2">Multi-pass membrane protein</topology>
    </subcellularLocation>
</comment>
<name>U4KIR5_9VIBR</name>
<keyword evidence="8 10" id="KW-0807">Transducer</keyword>
<dbReference type="CDD" id="cd06225">
    <property type="entry name" value="HAMP"/>
    <property type="match status" value="1"/>
</dbReference>
<evidence type="ECO:0000256" key="8">
    <source>
        <dbReference type="ARBA" id="ARBA00023224"/>
    </source>
</evidence>
<dbReference type="PATRIC" id="fig|1260221.3.peg.4990"/>
<protein>
    <submittedName>
        <fullName evidence="15">Putative Methyl-accepting chemotaxis protein</fullName>
    </submittedName>
</protein>
<keyword evidence="6 12" id="KW-1133">Transmembrane helix</keyword>
<dbReference type="InterPro" id="IPR003660">
    <property type="entry name" value="HAMP_dom"/>
</dbReference>
<evidence type="ECO:0000259" key="13">
    <source>
        <dbReference type="PROSITE" id="PS50111"/>
    </source>
</evidence>
<feature type="coiled-coil region" evidence="11">
    <location>
        <begin position="436"/>
        <end position="463"/>
    </location>
</feature>
<keyword evidence="3" id="KW-1003">Cell membrane</keyword>
<dbReference type="Gene3D" id="3.30.450.20">
    <property type="entry name" value="PAS domain"/>
    <property type="match status" value="2"/>
</dbReference>
<dbReference type="InterPro" id="IPR004089">
    <property type="entry name" value="MCPsignal_dom"/>
</dbReference>
<dbReference type="STRING" id="28173.VIBNI_B1387"/>
<comment type="similarity">
    <text evidence="9">Belongs to the methyl-accepting chemotaxis (MCP) protein family.</text>
</comment>
<keyword evidence="4" id="KW-0145">Chemotaxis</keyword>
<organism evidence="15 16">
    <name type="scientific">Vibrio nigripulchritudo</name>
    <dbReference type="NCBI Taxonomy" id="28173"/>
    <lineage>
        <taxon>Bacteria</taxon>
        <taxon>Pseudomonadati</taxon>
        <taxon>Pseudomonadota</taxon>
        <taxon>Gammaproteobacteria</taxon>
        <taxon>Vibrionales</taxon>
        <taxon>Vibrionaceae</taxon>
        <taxon>Vibrio</taxon>
    </lineage>
</organism>
<dbReference type="FunFam" id="1.10.287.950:FF:000001">
    <property type="entry name" value="Methyl-accepting chemotaxis sensory transducer"/>
    <property type="match status" value="1"/>
</dbReference>
<keyword evidence="16" id="KW-1185">Reference proteome</keyword>
<evidence type="ECO:0000256" key="4">
    <source>
        <dbReference type="ARBA" id="ARBA00022500"/>
    </source>
</evidence>
<dbReference type="Pfam" id="PF00672">
    <property type="entry name" value="HAMP"/>
    <property type="match status" value="1"/>
</dbReference>
<dbReference type="EMBL" id="FO203527">
    <property type="protein sequence ID" value="CCO61140.1"/>
    <property type="molecule type" value="Genomic_DNA"/>
</dbReference>
<dbReference type="Gene3D" id="1.10.287.950">
    <property type="entry name" value="Methyl-accepting chemotaxis protein"/>
    <property type="match status" value="1"/>
</dbReference>
<dbReference type="SMART" id="SM00283">
    <property type="entry name" value="MA"/>
    <property type="match status" value="1"/>
</dbReference>
<dbReference type="CDD" id="cd11386">
    <property type="entry name" value="MCP_signal"/>
    <property type="match status" value="1"/>
</dbReference>
<proteinExistence type="inferred from homology"/>
<dbReference type="Pfam" id="PF00015">
    <property type="entry name" value="MCPsignal"/>
    <property type="match status" value="1"/>
</dbReference>
<feature type="transmembrane region" description="Helical" evidence="12">
    <location>
        <begin position="287"/>
        <end position="309"/>
    </location>
</feature>
<evidence type="ECO:0000256" key="6">
    <source>
        <dbReference type="ARBA" id="ARBA00022989"/>
    </source>
</evidence>
<dbReference type="GO" id="GO:0006935">
    <property type="term" value="P:chemotaxis"/>
    <property type="evidence" value="ECO:0007669"/>
    <property type="project" value="UniProtKB-KW"/>
</dbReference>
<dbReference type="SMART" id="SM00304">
    <property type="entry name" value="HAMP"/>
    <property type="match status" value="1"/>
</dbReference>
<dbReference type="InterPro" id="IPR033479">
    <property type="entry name" value="dCache_1"/>
</dbReference>
<dbReference type="AlphaFoldDB" id="U4KIR5"/>
<dbReference type="eggNOG" id="COG0840">
    <property type="taxonomic scope" value="Bacteria"/>
</dbReference>
<keyword evidence="5 12" id="KW-0812">Transmembrane</keyword>
<dbReference type="PROSITE" id="PS50111">
    <property type="entry name" value="CHEMOTAXIS_TRANSDUC_2"/>
    <property type="match status" value="1"/>
</dbReference>